<dbReference type="WBParaSite" id="PEQ_0000126101-mRNA-1">
    <property type="protein sequence ID" value="PEQ_0000126101-mRNA-1"/>
    <property type="gene ID" value="PEQ_0000126101"/>
</dbReference>
<keyword evidence="1" id="KW-1185">Reference proteome</keyword>
<reference evidence="2" key="1">
    <citation type="submission" date="2022-11" db="UniProtKB">
        <authorList>
            <consortium name="WormBaseParasite"/>
        </authorList>
    </citation>
    <scope>IDENTIFICATION</scope>
</reference>
<evidence type="ECO:0000313" key="2">
    <source>
        <dbReference type="WBParaSite" id="PEQ_0000126101-mRNA-1"/>
    </source>
</evidence>
<dbReference type="Proteomes" id="UP000887564">
    <property type="component" value="Unplaced"/>
</dbReference>
<protein>
    <submittedName>
        <fullName evidence="2">Uncharacterized protein</fullName>
    </submittedName>
</protein>
<sequence>MLPWLADFERPRRGSVKEPLVVKSTKFAVSSSLNSRLPNRSRIDENDERHSFVDFDMSSSSPSKALSNRASKLEMSRSLCPEEVLPEVVLMRESACSNERFNADDNLSKFERMFDDCNRCDDVLIVSCGVGEKCSLRGLRYNRE</sequence>
<name>A0A914R486_PAREQ</name>
<evidence type="ECO:0000313" key="1">
    <source>
        <dbReference type="Proteomes" id="UP000887564"/>
    </source>
</evidence>
<organism evidence="1 2">
    <name type="scientific">Parascaris equorum</name>
    <name type="common">Equine roundworm</name>
    <dbReference type="NCBI Taxonomy" id="6256"/>
    <lineage>
        <taxon>Eukaryota</taxon>
        <taxon>Metazoa</taxon>
        <taxon>Ecdysozoa</taxon>
        <taxon>Nematoda</taxon>
        <taxon>Chromadorea</taxon>
        <taxon>Rhabditida</taxon>
        <taxon>Spirurina</taxon>
        <taxon>Ascaridomorpha</taxon>
        <taxon>Ascaridoidea</taxon>
        <taxon>Ascarididae</taxon>
        <taxon>Parascaris</taxon>
    </lineage>
</organism>
<proteinExistence type="predicted"/>
<dbReference type="AlphaFoldDB" id="A0A914R486"/>
<accession>A0A914R486</accession>